<dbReference type="EMBL" id="NMQW01000002">
    <property type="protein sequence ID" value="OXM87996.1"/>
    <property type="molecule type" value="Genomic_DNA"/>
</dbReference>
<dbReference type="SMART" id="SM00014">
    <property type="entry name" value="acidPPc"/>
    <property type="match status" value="1"/>
</dbReference>
<feature type="transmembrane region" description="Helical" evidence="1">
    <location>
        <begin position="7"/>
        <end position="28"/>
    </location>
</feature>
<feature type="domain" description="Phosphatidic acid phosphatase type 2/haloperoxidase" evidence="2">
    <location>
        <begin position="87"/>
        <end position="201"/>
    </location>
</feature>
<feature type="transmembrane region" description="Helical" evidence="1">
    <location>
        <begin position="58"/>
        <end position="78"/>
    </location>
</feature>
<dbReference type="AlphaFoldDB" id="A0A229UWV8"/>
<dbReference type="InterPro" id="IPR036938">
    <property type="entry name" value="PAP2/HPO_sf"/>
</dbReference>
<comment type="caution">
    <text evidence="3">The sequence shown here is derived from an EMBL/GenBank/DDBJ whole genome shotgun (WGS) entry which is preliminary data.</text>
</comment>
<proteinExistence type="predicted"/>
<organism evidence="3 4">
    <name type="scientific">Paenibacillus rigui</name>
    <dbReference type="NCBI Taxonomy" id="554312"/>
    <lineage>
        <taxon>Bacteria</taxon>
        <taxon>Bacillati</taxon>
        <taxon>Bacillota</taxon>
        <taxon>Bacilli</taxon>
        <taxon>Bacillales</taxon>
        <taxon>Paenibacillaceae</taxon>
        <taxon>Paenibacillus</taxon>
    </lineage>
</organism>
<dbReference type="InterPro" id="IPR000326">
    <property type="entry name" value="PAP2/HPO"/>
</dbReference>
<keyword evidence="4" id="KW-1185">Reference proteome</keyword>
<keyword evidence="1" id="KW-1133">Transmembrane helix</keyword>
<dbReference type="Pfam" id="PF01569">
    <property type="entry name" value="PAP2"/>
    <property type="match status" value="1"/>
</dbReference>
<evidence type="ECO:0000256" key="1">
    <source>
        <dbReference type="SAM" id="Phobius"/>
    </source>
</evidence>
<name>A0A229UWV8_9BACL</name>
<feature type="transmembrane region" description="Helical" evidence="1">
    <location>
        <begin position="160"/>
        <end position="180"/>
    </location>
</feature>
<dbReference type="SUPFAM" id="SSF48317">
    <property type="entry name" value="Acid phosphatase/Vanadium-dependent haloperoxidase"/>
    <property type="match status" value="1"/>
</dbReference>
<evidence type="ECO:0000313" key="3">
    <source>
        <dbReference type="EMBL" id="OXM87996.1"/>
    </source>
</evidence>
<feature type="transmembrane region" description="Helical" evidence="1">
    <location>
        <begin position="186"/>
        <end position="207"/>
    </location>
</feature>
<feature type="transmembrane region" description="Helical" evidence="1">
    <location>
        <begin position="130"/>
        <end position="148"/>
    </location>
</feature>
<sequence>MNNRLRVSYVLIFSFLSLVCFISVAIFFNTPRVVQWDQALISAIRLWEGPQLTQLMKLFTLSGSFEVLACLSIVILLYSCIWLRHRLEILLFITILGGSILLNLLLKLAFHRDRPSLHRLIEETGFSFPSGHSMQAFAFYAALTFLLWRHMPNKYARASVGVLGALLTVCIGLSRIYLGVHYPSDVVGGFLASGSWFALCVWCFQWYNQERQSRDTE</sequence>
<dbReference type="CDD" id="cd03392">
    <property type="entry name" value="PAP2_like_2"/>
    <property type="match status" value="1"/>
</dbReference>
<dbReference type="Proteomes" id="UP000215509">
    <property type="component" value="Unassembled WGS sequence"/>
</dbReference>
<reference evidence="3 4" key="1">
    <citation type="submission" date="2017-07" db="EMBL/GenBank/DDBJ databases">
        <title>Genome sequencing and assembly of Paenibacillus rigui.</title>
        <authorList>
            <person name="Mayilraj S."/>
        </authorList>
    </citation>
    <scope>NUCLEOTIDE SEQUENCE [LARGE SCALE GENOMIC DNA]</scope>
    <source>
        <strain evidence="3 4">JCM 16352</strain>
    </source>
</reference>
<dbReference type="OrthoDB" id="9789113at2"/>
<feature type="transmembrane region" description="Helical" evidence="1">
    <location>
        <begin position="90"/>
        <end position="110"/>
    </location>
</feature>
<protein>
    <recommendedName>
        <fullName evidence="2">Phosphatidic acid phosphatase type 2/haloperoxidase domain-containing protein</fullName>
    </recommendedName>
</protein>
<keyword evidence="1" id="KW-0812">Transmembrane</keyword>
<keyword evidence="1" id="KW-0472">Membrane</keyword>
<evidence type="ECO:0000259" key="2">
    <source>
        <dbReference type="SMART" id="SM00014"/>
    </source>
</evidence>
<accession>A0A229UWV8</accession>
<dbReference type="PANTHER" id="PTHR14969">
    <property type="entry name" value="SPHINGOSINE-1-PHOSPHATE PHOSPHOHYDROLASE"/>
    <property type="match status" value="1"/>
</dbReference>
<evidence type="ECO:0000313" key="4">
    <source>
        <dbReference type="Proteomes" id="UP000215509"/>
    </source>
</evidence>
<gene>
    <name evidence="3" type="ORF">CF651_02560</name>
</gene>
<dbReference type="Gene3D" id="1.20.144.10">
    <property type="entry name" value="Phosphatidic acid phosphatase type 2/haloperoxidase"/>
    <property type="match status" value="2"/>
</dbReference>
<dbReference type="PANTHER" id="PTHR14969:SF13">
    <property type="entry name" value="AT30094P"/>
    <property type="match status" value="1"/>
</dbReference>